<feature type="transmembrane region" description="Helical" evidence="1">
    <location>
        <begin position="75"/>
        <end position="92"/>
    </location>
</feature>
<feature type="transmembrane region" description="Helical" evidence="1">
    <location>
        <begin position="25"/>
        <end position="46"/>
    </location>
</feature>
<feature type="transmembrane region" description="Helical" evidence="1">
    <location>
        <begin position="220"/>
        <end position="244"/>
    </location>
</feature>
<keyword evidence="1" id="KW-0472">Membrane</keyword>
<feature type="transmembrane region" description="Helical" evidence="1">
    <location>
        <begin position="438"/>
        <end position="460"/>
    </location>
</feature>
<dbReference type="Proteomes" id="UP000287171">
    <property type="component" value="Unassembled WGS sequence"/>
</dbReference>
<feature type="transmembrane region" description="Helical" evidence="1">
    <location>
        <begin position="405"/>
        <end position="426"/>
    </location>
</feature>
<feature type="transmembrane region" description="Helical" evidence="1">
    <location>
        <begin position="97"/>
        <end position="119"/>
    </location>
</feature>
<dbReference type="EMBL" id="BIFT01000001">
    <property type="protein sequence ID" value="GCE27326.1"/>
    <property type="molecule type" value="Genomic_DNA"/>
</dbReference>
<protein>
    <recommendedName>
        <fullName evidence="4">Glycosyltransferase RgtA/B/C/D-like domain-containing protein</fullName>
    </recommendedName>
</protein>
<comment type="caution">
    <text evidence="2">The sequence shown here is derived from an EMBL/GenBank/DDBJ whole genome shotgun (WGS) entry which is preliminary data.</text>
</comment>
<keyword evidence="3" id="KW-1185">Reference proteome</keyword>
<feature type="transmembrane region" description="Helical" evidence="1">
    <location>
        <begin position="157"/>
        <end position="177"/>
    </location>
</feature>
<evidence type="ECO:0000313" key="3">
    <source>
        <dbReference type="Proteomes" id="UP000287171"/>
    </source>
</evidence>
<name>A0A402B7J8_9CHLR</name>
<feature type="transmembrane region" description="Helical" evidence="1">
    <location>
        <begin position="183"/>
        <end position="208"/>
    </location>
</feature>
<feature type="transmembrane region" description="Helical" evidence="1">
    <location>
        <begin position="125"/>
        <end position="145"/>
    </location>
</feature>
<evidence type="ECO:0008006" key="4">
    <source>
        <dbReference type="Google" id="ProtNLM"/>
    </source>
</evidence>
<dbReference type="AlphaFoldDB" id="A0A402B7J8"/>
<evidence type="ECO:0000313" key="2">
    <source>
        <dbReference type="EMBL" id="GCE27326.1"/>
    </source>
</evidence>
<accession>A0A402B7J8</accession>
<gene>
    <name evidence="2" type="ORF">KDA_28100</name>
</gene>
<dbReference type="RefSeq" id="WP_126627690.1">
    <property type="nucleotide sequence ID" value="NZ_BIFT01000001.1"/>
</dbReference>
<evidence type="ECO:0000256" key="1">
    <source>
        <dbReference type="SAM" id="Phobius"/>
    </source>
</evidence>
<reference evidence="3" key="1">
    <citation type="submission" date="2018-12" db="EMBL/GenBank/DDBJ databases">
        <title>Tengunoibacter tsumagoiensis gen. nov., sp. nov., Dictyobacter kobayashii sp. nov., D. alpinus sp. nov., and D. joshuensis sp. nov. and description of Dictyobacteraceae fam. nov. within the order Ktedonobacterales isolated from Tengu-no-mugimeshi.</title>
        <authorList>
            <person name="Wang C.M."/>
            <person name="Zheng Y."/>
            <person name="Sakai Y."/>
            <person name="Toyoda A."/>
            <person name="Minakuchi Y."/>
            <person name="Abe K."/>
            <person name="Yokota A."/>
            <person name="Yabe S."/>
        </authorList>
    </citation>
    <scope>NUCLEOTIDE SEQUENCE [LARGE SCALE GENOMIC DNA]</scope>
    <source>
        <strain evidence="3">Uno16</strain>
    </source>
</reference>
<keyword evidence="1" id="KW-0812">Transmembrane</keyword>
<proteinExistence type="predicted"/>
<organism evidence="2 3">
    <name type="scientific">Dictyobacter alpinus</name>
    <dbReference type="NCBI Taxonomy" id="2014873"/>
    <lineage>
        <taxon>Bacteria</taxon>
        <taxon>Bacillati</taxon>
        <taxon>Chloroflexota</taxon>
        <taxon>Ktedonobacteria</taxon>
        <taxon>Ktedonobacterales</taxon>
        <taxon>Dictyobacteraceae</taxon>
        <taxon>Dictyobacter</taxon>
    </lineage>
</organism>
<dbReference type="OrthoDB" id="155147at2"/>
<sequence length="466" mass="53129">MLKSFASSFSPALTRNAAVLYTIKNLLPAGIVVVLTVFTVCSYYLYHPYAELTADTPGYVNFAQQLRTTGNPINVFRLPTYPLFLLLISLFVGPQNLFAVSIVQGILFICAVIEFYVLTLLLFKQSWIACCISLLVGTNIILISYSKTLMTEGLSLWLLLSSLLLAICIMRSGNMALLKWLGLFLALLFFTRPEWASFPILLFAYLLWNGYRRSEFRSKLLSMVRVAIVLYALLAIYIGCNFFIHHYLGLTSVENMNLIGKVMQYHMQNEAPPGYEHIQRIIDFNVTHTHLSPYQLLGKHPELGRNNAQPVGDFARAIIWRHPFEFIGKTIPLLFESLTSYYPVSISASPLNIPQHNWTEQAVSVLSSLHRRLYALNVLFPYGSIIWISLLCWSRTRKHLSVQAMGLIVLTVWFALILTTLGGYYLSDYMRVHIVFDALIIITIWGTILYVPYLFFHLLIAPKKWA</sequence>
<keyword evidence="1" id="KW-1133">Transmembrane helix</keyword>
<feature type="transmembrane region" description="Helical" evidence="1">
    <location>
        <begin position="373"/>
        <end position="393"/>
    </location>
</feature>